<dbReference type="RefSeq" id="XP_043173778.1">
    <property type="nucleotide sequence ID" value="XM_043317843.1"/>
</dbReference>
<feature type="region of interest" description="Disordered" evidence="3">
    <location>
        <begin position="588"/>
        <end position="607"/>
    </location>
</feature>
<dbReference type="Pfam" id="PF04082">
    <property type="entry name" value="Fungal_trans"/>
    <property type="match status" value="1"/>
</dbReference>
<dbReference type="CDD" id="cd12148">
    <property type="entry name" value="fungal_TF_MHR"/>
    <property type="match status" value="1"/>
</dbReference>
<feature type="region of interest" description="Disordered" evidence="3">
    <location>
        <begin position="1"/>
        <end position="36"/>
    </location>
</feature>
<sequence length="655" mass="73817">MTYVVPDQQVQHGLQLRTPSSVESGASPYSAQTSTVGGQAPFKFVENSLWNRVVEESLDPGNDLEDSSDTSEDGAMIDNSGFALIKHTHPSGRPRHPPMNRLHQLWEIFVSNVDPLTKVVHVPSLRPIIEKAAKSPEVIPRALEALMFAIYGSAVMSLSRGECEQRFAEPRNRLLSQYISATETALSRARVMDTTSIVILQALVIHLTTVRDVYTPRANWTLTGVAVRIAQGMGLERDGKYLGLSPFETEIRRRIWFQLKSHDSRAAELCGLAKYRDPDVGPQRAEWPTNVNDEQLYHSMSELPLHSDRLTDAVFVVTRCEMGKFAATRVAALRQEGKHPSQMNLDHSGKNKEDRESMIQGLEEAIETKHLRYCDPSQPLHFVTMLVARYGLNVARFLMHHPRNWGNFEQTPLGERQKIWEICLKLIEQQVMLQTNPSIKQFAWNAPWYRQWHAFIHVLDILRADPEVIDVNRAWRLIGETYDNNPEMIEDMRKPVHAAVGHLCLKAYEDREVLLRSRGVPVSSLPSFIARLCHQRDSARARRQKRNANNSHIASSTDIIGTNTCQLSGGIIADDADILLDLAHNSPQTSSGLSQDPVSDGTNPFMSPNDFNGPSLDNMEMDGLDTFLAADYIVDDMTLDPIDWSKLDDWLAHVT</sequence>
<dbReference type="PANTHER" id="PTHR31001:SF85">
    <property type="entry name" value="ZN(II)2CYS6 TRANSCRIPTION FACTOR (EUROFUNG)"/>
    <property type="match status" value="1"/>
</dbReference>
<name>A0A8J2I939_9PLEO</name>
<dbReference type="GO" id="GO:0008270">
    <property type="term" value="F:zinc ion binding"/>
    <property type="evidence" value="ECO:0007669"/>
    <property type="project" value="InterPro"/>
</dbReference>
<reference evidence="5" key="1">
    <citation type="submission" date="2021-05" db="EMBL/GenBank/DDBJ databases">
        <authorList>
            <person name="Stam R."/>
        </authorList>
    </citation>
    <scope>NUCLEOTIDE SEQUENCE</scope>
    <source>
        <strain evidence="5">CS162</strain>
    </source>
</reference>
<dbReference type="GO" id="GO:0006351">
    <property type="term" value="P:DNA-templated transcription"/>
    <property type="evidence" value="ECO:0007669"/>
    <property type="project" value="InterPro"/>
</dbReference>
<dbReference type="InterPro" id="IPR050613">
    <property type="entry name" value="Sec_Metabolite_Reg"/>
</dbReference>
<feature type="domain" description="Xylanolytic transcriptional activator regulatory" evidence="4">
    <location>
        <begin position="219"/>
        <end position="294"/>
    </location>
</feature>
<keyword evidence="2" id="KW-0539">Nucleus</keyword>
<dbReference type="Proteomes" id="UP000676310">
    <property type="component" value="Unassembled WGS sequence"/>
</dbReference>
<gene>
    <name evidence="5" type="ORF">ALTATR162_LOCUS10207</name>
</gene>
<dbReference type="PANTHER" id="PTHR31001">
    <property type="entry name" value="UNCHARACTERIZED TRANSCRIPTIONAL REGULATORY PROTEIN"/>
    <property type="match status" value="1"/>
</dbReference>
<evidence type="ECO:0000256" key="1">
    <source>
        <dbReference type="ARBA" id="ARBA00004123"/>
    </source>
</evidence>
<feature type="compositionally biased region" description="Acidic residues" evidence="3">
    <location>
        <begin position="56"/>
        <end position="72"/>
    </location>
</feature>
<proteinExistence type="predicted"/>
<feature type="region of interest" description="Disordered" evidence="3">
    <location>
        <begin position="56"/>
        <end position="76"/>
    </location>
</feature>
<protein>
    <recommendedName>
        <fullName evidence="4">Xylanolytic transcriptional activator regulatory domain-containing protein</fullName>
    </recommendedName>
</protein>
<keyword evidence="6" id="KW-1185">Reference proteome</keyword>
<dbReference type="InterPro" id="IPR007219">
    <property type="entry name" value="XnlR_reg_dom"/>
</dbReference>
<dbReference type="GeneID" id="67010343"/>
<dbReference type="AlphaFoldDB" id="A0A8J2I939"/>
<feature type="compositionally biased region" description="Polar residues" evidence="3">
    <location>
        <begin position="8"/>
        <end position="36"/>
    </location>
</feature>
<comment type="caution">
    <text evidence="5">The sequence shown here is derived from an EMBL/GenBank/DDBJ whole genome shotgun (WGS) entry which is preliminary data.</text>
</comment>
<dbReference type="OrthoDB" id="2269373at2759"/>
<evidence type="ECO:0000313" key="6">
    <source>
        <dbReference type="Proteomes" id="UP000676310"/>
    </source>
</evidence>
<evidence type="ECO:0000256" key="2">
    <source>
        <dbReference type="ARBA" id="ARBA00023242"/>
    </source>
</evidence>
<dbReference type="EMBL" id="CAJRGZ010000027">
    <property type="protein sequence ID" value="CAG5182532.1"/>
    <property type="molecule type" value="Genomic_DNA"/>
</dbReference>
<evidence type="ECO:0000259" key="4">
    <source>
        <dbReference type="SMART" id="SM00906"/>
    </source>
</evidence>
<accession>A0A8J2I939</accession>
<evidence type="ECO:0000256" key="3">
    <source>
        <dbReference type="SAM" id="MobiDB-lite"/>
    </source>
</evidence>
<evidence type="ECO:0000313" key="5">
    <source>
        <dbReference type="EMBL" id="CAG5182532.1"/>
    </source>
</evidence>
<dbReference type="GO" id="GO:0005634">
    <property type="term" value="C:nucleus"/>
    <property type="evidence" value="ECO:0007669"/>
    <property type="project" value="UniProtKB-SubCell"/>
</dbReference>
<dbReference type="GO" id="GO:0003677">
    <property type="term" value="F:DNA binding"/>
    <property type="evidence" value="ECO:0007669"/>
    <property type="project" value="InterPro"/>
</dbReference>
<comment type="subcellular location">
    <subcellularLocation>
        <location evidence="1">Nucleus</location>
    </subcellularLocation>
</comment>
<organism evidence="5 6">
    <name type="scientific">Alternaria atra</name>
    <dbReference type="NCBI Taxonomy" id="119953"/>
    <lineage>
        <taxon>Eukaryota</taxon>
        <taxon>Fungi</taxon>
        <taxon>Dikarya</taxon>
        <taxon>Ascomycota</taxon>
        <taxon>Pezizomycotina</taxon>
        <taxon>Dothideomycetes</taxon>
        <taxon>Pleosporomycetidae</taxon>
        <taxon>Pleosporales</taxon>
        <taxon>Pleosporineae</taxon>
        <taxon>Pleosporaceae</taxon>
        <taxon>Alternaria</taxon>
        <taxon>Alternaria sect. Ulocladioides</taxon>
    </lineage>
</organism>
<dbReference type="SMART" id="SM00906">
    <property type="entry name" value="Fungal_trans"/>
    <property type="match status" value="1"/>
</dbReference>